<evidence type="ECO:0000256" key="4">
    <source>
        <dbReference type="SAM" id="MobiDB-lite"/>
    </source>
</evidence>
<dbReference type="GO" id="GO:0008286">
    <property type="term" value="P:insulin receptor signaling pathway"/>
    <property type="evidence" value="ECO:0007669"/>
    <property type="project" value="InterPro"/>
</dbReference>
<reference evidence="6" key="1">
    <citation type="journal article" date="2023" name="IScience">
        <title>Live-bearing cockroach genome reveals convergent evolutionary mechanisms linked to viviparity in insects and beyond.</title>
        <authorList>
            <person name="Fouks B."/>
            <person name="Harrison M.C."/>
            <person name="Mikhailova A.A."/>
            <person name="Marchal E."/>
            <person name="English S."/>
            <person name="Carruthers M."/>
            <person name="Jennings E.C."/>
            <person name="Chiamaka E.L."/>
            <person name="Frigard R.A."/>
            <person name="Pippel M."/>
            <person name="Attardo G.M."/>
            <person name="Benoit J.B."/>
            <person name="Bornberg-Bauer E."/>
            <person name="Tobe S.S."/>
        </authorList>
    </citation>
    <scope>NUCLEOTIDE SEQUENCE</scope>
    <source>
        <strain evidence="6">Stay&amp;Tobe</strain>
    </source>
</reference>
<feature type="non-terminal residue" evidence="6">
    <location>
        <position position="1165"/>
    </location>
</feature>
<protein>
    <recommendedName>
        <fullName evidence="5">IRS-type PTB domain-containing protein</fullName>
    </recommendedName>
</protein>
<dbReference type="InterPro" id="IPR011993">
    <property type="entry name" value="PH-like_dom_sf"/>
</dbReference>
<evidence type="ECO:0000256" key="2">
    <source>
        <dbReference type="ARBA" id="ARBA00022737"/>
    </source>
</evidence>
<feature type="compositionally biased region" description="Low complexity" evidence="4">
    <location>
        <begin position="841"/>
        <end position="854"/>
    </location>
</feature>
<gene>
    <name evidence="6" type="ORF">L9F63_009664</name>
</gene>
<feature type="region of interest" description="Disordered" evidence="4">
    <location>
        <begin position="765"/>
        <end position="879"/>
    </location>
</feature>
<dbReference type="GO" id="GO:0005158">
    <property type="term" value="F:insulin receptor binding"/>
    <property type="evidence" value="ECO:0007669"/>
    <property type="project" value="InterPro"/>
</dbReference>
<feature type="compositionally biased region" description="Low complexity" evidence="4">
    <location>
        <begin position="1125"/>
        <end position="1134"/>
    </location>
</feature>
<sequence length="1165" mass="125761">HVWQVTVLKKGLGNSRNILGRYLLCLTDKVLSLVKMSQEEKAETYEFSLGSIRCCGHSDCFFYMEVGRSSVTGEGELWMQTEDTNIADNMHAAILHAMSNNSCKEEQAPRPRSSSTNEVSKPINMIPRRHPSHIGGSTKGSGREHSDSVPPRPRTVSDGGQHPPHPHTSRSLIPNRPHSVCWPSGSPISPASGPCSTDSPGSSLSIDEVEPEGWGGYGHSLTPDEPVIMEENSDEWPASSLLLPVHKHSPSQVPAGGFKSGSPNQDAYSPYGSSPLDSVGGYMTMSPGTTVPEATSMNRRRATSSSNHSRASSVAEDTPNGYVPMAPVDDGYVDMDPVEMSPSSSCSITSGTPSTDLRFSEYHLEKVSSYFTPSEEDETSSLDRPMRAYSVGSRPETTKRNNRLEMLNQAEASRVRAFSVGSRTNKLSARAFAYDLYATRQHPILTPPHHQMTSTPTPAGKKSLSAPLLCNSWSGGSSLRHHIQATSSHSSMEPMDDLMEMDFTRNSKNKSKSSRNKLEERLNTPHTPVIDGYMEMRSKQADTKSLAAASPPKSHVSTISPKTSIDYHAQSHPIPTPTKLSISPKSQHANVGPYLEMRPGSSPPTKVVAQRKISTVNPPSPEIKILNNQQVSEGFNNYVRTNPDTSNFSSVTAQAYGETRNDLYHQGFPVAANRKPTSPIQEEYMDMTKASDEGYGGISTAARTAPVDTPQPKKPPEGYVEMAWTGGSKPSQRNDDYMNLAFEGRGNSKRKDKRKGRYSSQPIIIQASENDNSKQQSSSTSPVFSLSGLIGRKHSTGTPPKVPPPAFLPLSHAPNSSPSSSPSSSLRRNKNRKTNRRDSTESTGLTTPTGSTATIFPFSLNSPGSPMKPFPGQQHQSDVNYDTARKCPVDATSGTVRLSYPFSPVSTPTTPDSSSSSSEQPTPVNAESLNDLNKVGSPRNHDYVNFSPFHQTESVKQNNEGFGDYAVMRPVPMTLSRKISAPSRVTTLMSDLSVNSPTRTNAPKLVTSSSAAPNKEAVQFGRNVTAGSSRGAIRVVPLARMNSNSKIVKQGFDGKAQENAPVSRQLSSSSVGSVEGVTTSSPSSSRPPSVSSERELHYASLDLAPSGSEGEEGSRSPRSVKTQGSLTESSTSSPSPNPVAGESTFTYAEIDFAKSEGLRSLNRKH</sequence>
<feature type="region of interest" description="Disordered" evidence="4">
    <location>
        <begin position="250"/>
        <end position="323"/>
    </location>
</feature>
<dbReference type="Pfam" id="PF02174">
    <property type="entry name" value="IRS"/>
    <property type="match status" value="1"/>
</dbReference>
<feature type="compositionally biased region" description="Low complexity" evidence="4">
    <location>
        <begin position="899"/>
        <end position="923"/>
    </location>
</feature>
<feature type="compositionally biased region" description="Polar residues" evidence="4">
    <location>
        <begin position="765"/>
        <end position="784"/>
    </location>
</feature>
<evidence type="ECO:0000256" key="3">
    <source>
        <dbReference type="ARBA" id="ARBA00022782"/>
    </source>
</evidence>
<dbReference type="EMBL" id="JASPKZ010000455">
    <property type="protein sequence ID" value="KAJ9600047.1"/>
    <property type="molecule type" value="Genomic_DNA"/>
</dbReference>
<dbReference type="SMART" id="SM01244">
    <property type="entry name" value="IRS"/>
    <property type="match status" value="1"/>
</dbReference>
<dbReference type="GO" id="GO:0043548">
    <property type="term" value="F:phosphatidylinositol 3-kinase binding"/>
    <property type="evidence" value="ECO:0007669"/>
    <property type="project" value="TreeGrafter"/>
</dbReference>
<dbReference type="Gene3D" id="2.30.29.30">
    <property type="entry name" value="Pleckstrin-homology domain (PH domain)/Phosphotyrosine-binding domain (PTB)"/>
    <property type="match status" value="1"/>
</dbReference>
<evidence type="ECO:0000313" key="6">
    <source>
        <dbReference type="EMBL" id="KAJ9600047.1"/>
    </source>
</evidence>
<feature type="compositionally biased region" description="Low complexity" evidence="4">
    <location>
        <begin position="816"/>
        <end position="825"/>
    </location>
</feature>
<name>A0AAD8AKW6_DIPPU</name>
<dbReference type="PRINTS" id="PR00628">
    <property type="entry name" value="INSULINRSI"/>
</dbReference>
<keyword evidence="2" id="KW-0677">Repeat</keyword>
<dbReference type="PROSITE" id="PS51064">
    <property type="entry name" value="IRS_PTB"/>
    <property type="match status" value="1"/>
</dbReference>
<dbReference type="CDD" id="cd01204">
    <property type="entry name" value="PTB_IRS"/>
    <property type="match status" value="1"/>
</dbReference>
<feature type="region of interest" description="Disordered" evidence="4">
    <location>
        <begin position="894"/>
        <end position="940"/>
    </location>
</feature>
<feature type="compositionally biased region" description="Low complexity" evidence="4">
    <location>
        <begin position="1067"/>
        <end position="1091"/>
    </location>
</feature>
<dbReference type="GO" id="GO:0005886">
    <property type="term" value="C:plasma membrane"/>
    <property type="evidence" value="ECO:0007669"/>
    <property type="project" value="TreeGrafter"/>
</dbReference>
<feature type="region of interest" description="Disordered" evidence="4">
    <location>
        <begin position="102"/>
        <end position="217"/>
    </location>
</feature>
<organism evidence="6 7">
    <name type="scientific">Diploptera punctata</name>
    <name type="common">Pacific beetle cockroach</name>
    <dbReference type="NCBI Taxonomy" id="6984"/>
    <lineage>
        <taxon>Eukaryota</taxon>
        <taxon>Metazoa</taxon>
        <taxon>Ecdysozoa</taxon>
        <taxon>Arthropoda</taxon>
        <taxon>Hexapoda</taxon>
        <taxon>Insecta</taxon>
        <taxon>Pterygota</taxon>
        <taxon>Neoptera</taxon>
        <taxon>Polyneoptera</taxon>
        <taxon>Dictyoptera</taxon>
        <taxon>Blattodea</taxon>
        <taxon>Blaberoidea</taxon>
        <taxon>Blaberidae</taxon>
        <taxon>Diplopterinae</taxon>
        <taxon>Diploptera</taxon>
    </lineage>
</organism>
<dbReference type="Proteomes" id="UP001233999">
    <property type="component" value="Unassembled WGS sequence"/>
</dbReference>
<proteinExistence type="predicted"/>
<dbReference type="GO" id="GO:0005829">
    <property type="term" value="C:cytosol"/>
    <property type="evidence" value="ECO:0007669"/>
    <property type="project" value="TreeGrafter"/>
</dbReference>
<dbReference type="PANTHER" id="PTHR10614:SF13">
    <property type="entry name" value="INSULIN RECEPTOR SUBSTRATE 1"/>
    <property type="match status" value="1"/>
</dbReference>
<feature type="compositionally biased region" description="Polar residues" evidence="4">
    <location>
        <begin position="286"/>
        <end position="297"/>
    </location>
</feature>
<accession>A0AAD8AKW6</accession>
<evidence type="ECO:0000259" key="5">
    <source>
        <dbReference type="PROSITE" id="PS51064"/>
    </source>
</evidence>
<feature type="domain" description="IRS-type PTB" evidence="5">
    <location>
        <begin position="1"/>
        <end position="105"/>
    </location>
</feature>
<dbReference type="SMART" id="SM00310">
    <property type="entry name" value="PTBI"/>
    <property type="match status" value="1"/>
</dbReference>
<dbReference type="SUPFAM" id="SSF50729">
    <property type="entry name" value="PH domain-like"/>
    <property type="match status" value="1"/>
</dbReference>
<keyword evidence="3" id="KW-0221">Differentiation</keyword>
<comment type="caution">
    <text evidence="6">The sequence shown here is derived from an EMBL/GenBank/DDBJ whole genome shotgun (WGS) entry which is preliminary data.</text>
</comment>
<evidence type="ECO:0000256" key="1">
    <source>
        <dbReference type="ARBA" id="ARBA00022553"/>
    </source>
</evidence>
<feature type="region of interest" description="Disordered" evidence="4">
    <location>
        <begin position="539"/>
        <end position="560"/>
    </location>
</feature>
<keyword evidence="7" id="KW-1185">Reference proteome</keyword>
<dbReference type="InterPro" id="IPR039011">
    <property type="entry name" value="IRS"/>
</dbReference>
<feature type="region of interest" description="Disordered" evidence="4">
    <location>
        <begin position="1053"/>
        <end position="1143"/>
    </location>
</feature>
<feature type="compositionally biased region" description="Low complexity" evidence="4">
    <location>
        <begin position="303"/>
        <end position="313"/>
    </location>
</feature>
<dbReference type="PANTHER" id="PTHR10614">
    <property type="entry name" value="INSULIN RECEPTOR SUBSTRATE"/>
    <property type="match status" value="1"/>
</dbReference>
<dbReference type="AlphaFoldDB" id="A0AAD8AKW6"/>
<feature type="region of interest" description="Disordered" evidence="4">
    <location>
        <begin position="691"/>
        <end position="736"/>
    </location>
</feature>
<reference evidence="6" key="2">
    <citation type="submission" date="2023-05" db="EMBL/GenBank/DDBJ databases">
        <authorList>
            <person name="Fouks B."/>
        </authorList>
    </citation>
    <scope>NUCLEOTIDE SEQUENCE</scope>
    <source>
        <strain evidence="6">Stay&amp;Tobe</strain>
        <tissue evidence="6">Testes</tissue>
    </source>
</reference>
<dbReference type="InterPro" id="IPR002404">
    <property type="entry name" value="IRS_PTB"/>
</dbReference>
<evidence type="ECO:0000313" key="7">
    <source>
        <dbReference type="Proteomes" id="UP001233999"/>
    </source>
</evidence>
<feature type="compositionally biased region" description="Polar residues" evidence="4">
    <location>
        <begin position="261"/>
        <end position="276"/>
    </location>
</feature>
<feature type="compositionally biased region" description="Low complexity" evidence="4">
    <location>
        <begin position="183"/>
        <end position="196"/>
    </location>
</feature>
<keyword evidence="1" id="KW-0597">Phosphoprotein</keyword>
<dbReference type="GO" id="GO:0030154">
    <property type="term" value="P:cell differentiation"/>
    <property type="evidence" value="ECO:0007669"/>
    <property type="project" value="UniProtKB-KW"/>
</dbReference>